<proteinExistence type="predicted"/>
<dbReference type="EMBL" id="DVOS01000034">
    <property type="protein sequence ID" value="HIV22940.1"/>
    <property type="molecule type" value="Genomic_DNA"/>
</dbReference>
<dbReference type="AlphaFoldDB" id="A0A9D1NZ60"/>
<evidence type="ECO:0000313" key="1">
    <source>
        <dbReference type="EMBL" id="HIV22940.1"/>
    </source>
</evidence>
<protein>
    <submittedName>
        <fullName evidence="1">DUF1292 domain-containing protein</fullName>
    </submittedName>
</protein>
<reference evidence="1" key="1">
    <citation type="submission" date="2020-10" db="EMBL/GenBank/DDBJ databases">
        <authorList>
            <person name="Gilroy R."/>
        </authorList>
    </citation>
    <scope>NUCLEOTIDE SEQUENCE</scope>
    <source>
        <strain evidence="1">ChiBcec6-7307</strain>
    </source>
</reference>
<gene>
    <name evidence="1" type="ORF">IAC80_03265</name>
</gene>
<sequence>MEKVKFMPAGEERAEEFYVLEQTMIGGISYLLVTDKEEGDGEAWILKDLSKDGETEALYEMVEDEVELEAVGRIFAEMLEDVDLEQ</sequence>
<name>A0A9D1NZ60_9FIRM</name>
<dbReference type="Pfam" id="PF06949">
    <property type="entry name" value="DUF1292"/>
    <property type="match status" value="1"/>
</dbReference>
<dbReference type="Proteomes" id="UP000886889">
    <property type="component" value="Unassembled WGS sequence"/>
</dbReference>
<organism evidence="1 2">
    <name type="scientific">Candidatus Merdiplasma excrementigallinarum</name>
    <dbReference type="NCBI Taxonomy" id="2840864"/>
    <lineage>
        <taxon>Bacteria</taxon>
        <taxon>Bacillati</taxon>
        <taxon>Bacillota</taxon>
        <taxon>Clostridia</taxon>
        <taxon>Lachnospirales</taxon>
        <taxon>Lachnospiraceae</taxon>
        <taxon>Lachnospiraceae incertae sedis</taxon>
        <taxon>Candidatus Merdiplasma</taxon>
    </lineage>
</organism>
<accession>A0A9D1NZ60</accession>
<reference evidence="1" key="2">
    <citation type="journal article" date="2021" name="PeerJ">
        <title>Extensive microbial diversity within the chicken gut microbiome revealed by metagenomics and culture.</title>
        <authorList>
            <person name="Gilroy R."/>
            <person name="Ravi A."/>
            <person name="Getino M."/>
            <person name="Pursley I."/>
            <person name="Horton D.L."/>
            <person name="Alikhan N.F."/>
            <person name="Baker D."/>
            <person name="Gharbi K."/>
            <person name="Hall N."/>
            <person name="Watson M."/>
            <person name="Adriaenssens E.M."/>
            <person name="Foster-Nyarko E."/>
            <person name="Jarju S."/>
            <person name="Secka A."/>
            <person name="Antonio M."/>
            <person name="Oren A."/>
            <person name="Chaudhuri R.R."/>
            <person name="La Ragione R."/>
            <person name="Hildebrand F."/>
            <person name="Pallen M.J."/>
        </authorList>
    </citation>
    <scope>NUCLEOTIDE SEQUENCE</scope>
    <source>
        <strain evidence="1">ChiBcec6-7307</strain>
    </source>
</reference>
<dbReference type="InterPro" id="IPR009711">
    <property type="entry name" value="UPF0473"/>
</dbReference>
<evidence type="ECO:0000313" key="2">
    <source>
        <dbReference type="Proteomes" id="UP000886889"/>
    </source>
</evidence>
<comment type="caution">
    <text evidence="1">The sequence shown here is derived from an EMBL/GenBank/DDBJ whole genome shotgun (WGS) entry which is preliminary data.</text>
</comment>